<dbReference type="PANTHER" id="PTHR30618:SF0">
    <property type="entry name" value="PURINE-URACIL PERMEASE NCS1"/>
    <property type="match status" value="1"/>
</dbReference>
<feature type="transmembrane region" description="Helical" evidence="6">
    <location>
        <begin position="401"/>
        <end position="425"/>
    </location>
</feature>
<evidence type="ECO:0000256" key="4">
    <source>
        <dbReference type="ARBA" id="ARBA00022989"/>
    </source>
</evidence>
<reference evidence="7 8" key="1">
    <citation type="submission" date="2024-07" db="EMBL/GenBank/DDBJ databases">
        <title>Draft sequence of the Neodothiora populina.</title>
        <authorList>
            <person name="Drown D.D."/>
            <person name="Schuette U.S."/>
            <person name="Buechlein A.B."/>
            <person name="Rusch D.R."/>
            <person name="Winton L.W."/>
            <person name="Adams G.A."/>
        </authorList>
    </citation>
    <scope>NUCLEOTIDE SEQUENCE [LARGE SCALE GENOMIC DNA]</scope>
    <source>
        <strain evidence="7 8">CPC 39397</strain>
    </source>
</reference>
<dbReference type="RefSeq" id="XP_069201765.1">
    <property type="nucleotide sequence ID" value="XM_069341670.1"/>
</dbReference>
<dbReference type="Gene3D" id="1.10.4160.10">
    <property type="entry name" value="Hydantoin permease"/>
    <property type="match status" value="1"/>
</dbReference>
<evidence type="ECO:0008006" key="9">
    <source>
        <dbReference type="Google" id="ProtNLM"/>
    </source>
</evidence>
<feature type="transmembrane region" description="Helical" evidence="6">
    <location>
        <begin position="335"/>
        <end position="354"/>
    </location>
</feature>
<keyword evidence="5 6" id="KW-0472">Membrane</keyword>
<dbReference type="GeneID" id="95976069"/>
<feature type="transmembrane region" description="Helical" evidence="6">
    <location>
        <begin position="204"/>
        <end position="224"/>
    </location>
</feature>
<feature type="transmembrane region" description="Helical" evidence="6">
    <location>
        <begin position="77"/>
        <end position="98"/>
    </location>
</feature>
<comment type="caution">
    <text evidence="7">The sequence shown here is derived from an EMBL/GenBank/DDBJ whole genome shotgun (WGS) entry which is preliminary data.</text>
</comment>
<evidence type="ECO:0000256" key="3">
    <source>
        <dbReference type="ARBA" id="ARBA00022692"/>
    </source>
</evidence>
<proteinExistence type="inferred from homology"/>
<sequence>MVQLNIKHRLRSRFIDGLRMKDIGDYDKTSLINEDLRPVPLEERVWKWQTFASWWISESWGASTWAVGSSLVAGGLLWWQAFLAVLVGHGIASGITVWNGRSGATYHINFPTMIRATFGIRGAYFPVFVRVVLDLVWFAVQSYFGGQFLDIMFQCIFGHSWRNIHNSLPKSSGTTTREMAAYALFWTFQLIVTFFRPHEMKPLFYFKAITMPIAMFGLFIWCLVRSGGPGTIALSESASSSSVLGWTFMAAMNSAINGEFGPLIASEPDITRYARRNRDQVIGQLLVAPWSATVVALLGIVAAACTQRIYGEAYWEPALILDQILVEDNSPKTKFAVFLCSCTFVIGLMGTNYVSNILPFGVDATIMAPRHLNFIRAAVLCAFVGGWALVPWEIMTSGSSFLTAITGIGIFMSTLVGIMLSDYFFVRKGNYWVSDMYTTNPNGRYWYTGGFHWRAYAAYVCGIALPFPGFLGSLGVKGVKDVTGPAYHIYDIGYLTAFVVAMTVYTTICKISPPPNVAEARALPFEYQAGEVDNVVFEGQDVGVSEDFEKDLTKEDVETKA</sequence>
<feature type="transmembrane region" description="Helical" evidence="6">
    <location>
        <begin position="487"/>
        <end position="508"/>
    </location>
</feature>
<feature type="transmembrane region" description="Helical" evidence="6">
    <location>
        <begin position="374"/>
        <end position="395"/>
    </location>
</feature>
<keyword evidence="8" id="KW-1185">Reference proteome</keyword>
<comment type="subcellular location">
    <subcellularLocation>
        <location evidence="1">Membrane</location>
        <topology evidence="1">Multi-pass membrane protein</topology>
    </subcellularLocation>
</comment>
<dbReference type="EMBL" id="JBFMKM010000007">
    <property type="protein sequence ID" value="KAL1305492.1"/>
    <property type="molecule type" value="Genomic_DNA"/>
</dbReference>
<name>A0ABR3PH71_9PEZI</name>
<evidence type="ECO:0000256" key="2">
    <source>
        <dbReference type="ARBA" id="ARBA00008974"/>
    </source>
</evidence>
<dbReference type="Proteomes" id="UP001562354">
    <property type="component" value="Unassembled WGS sequence"/>
</dbReference>
<dbReference type="CDD" id="cd11482">
    <property type="entry name" value="SLC-NCS1sbd_NRT1-like"/>
    <property type="match status" value="1"/>
</dbReference>
<evidence type="ECO:0000313" key="8">
    <source>
        <dbReference type="Proteomes" id="UP001562354"/>
    </source>
</evidence>
<keyword evidence="3 6" id="KW-0812">Transmembrane</keyword>
<keyword evidence="4 6" id="KW-1133">Transmembrane helix</keyword>
<feature type="transmembrane region" description="Helical" evidence="6">
    <location>
        <begin position="118"/>
        <end position="140"/>
    </location>
</feature>
<dbReference type="InterPro" id="IPR045225">
    <property type="entry name" value="Uracil/uridine/allantoin_perm"/>
</dbReference>
<comment type="similarity">
    <text evidence="2">Belongs to the purine-cytosine permease (2.A.39) family.</text>
</comment>
<feature type="transmembrane region" description="Helical" evidence="6">
    <location>
        <begin position="285"/>
        <end position="310"/>
    </location>
</feature>
<evidence type="ECO:0000313" key="7">
    <source>
        <dbReference type="EMBL" id="KAL1305492.1"/>
    </source>
</evidence>
<feature type="transmembrane region" description="Helical" evidence="6">
    <location>
        <begin position="445"/>
        <end position="467"/>
    </location>
</feature>
<protein>
    <recommendedName>
        <fullName evidence="9">Allantoin permease</fullName>
    </recommendedName>
</protein>
<dbReference type="PANTHER" id="PTHR30618">
    <property type="entry name" value="NCS1 FAMILY PURINE/PYRIMIDINE TRANSPORTER"/>
    <property type="match status" value="1"/>
</dbReference>
<evidence type="ECO:0000256" key="5">
    <source>
        <dbReference type="ARBA" id="ARBA00023136"/>
    </source>
</evidence>
<gene>
    <name evidence="7" type="ORF">AAFC00_002367</name>
</gene>
<dbReference type="InterPro" id="IPR001248">
    <property type="entry name" value="Pur-cyt_permease"/>
</dbReference>
<evidence type="ECO:0000256" key="1">
    <source>
        <dbReference type="ARBA" id="ARBA00004141"/>
    </source>
</evidence>
<dbReference type="Pfam" id="PF02133">
    <property type="entry name" value="Transp_cyt_pur"/>
    <property type="match status" value="1"/>
</dbReference>
<evidence type="ECO:0000256" key="6">
    <source>
        <dbReference type="SAM" id="Phobius"/>
    </source>
</evidence>
<organism evidence="7 8">
    <name type="scientific">Neodothiora populina</name>
    <dbReference type="NCBI Taxonomy" id="2781224"/>
    <lineage>
        <taxon>Eukaryota</taxon>
        <taxon>Fungi</taxon>
        <taxon>Dikarya</taxon>
        <taxon>Ascomycota</taxon>
        <taxon>Pezizomycotina</taxon>
        <taxon>Dothideomycetes</taxon>
        <taxon>Dothideomycetidae</taxon>
        <taxon>Dothideales</taxon>
        <taxon>Dothioraceae</taxon>
        <taxon>Neodothiora</taxon>
    </lineage>
</organism>
<accession>A0ABR3PH71</accession>